<dbReference type="RefSeq" id="WP_024088623.1">
    <property type="nucleotide sequence ID" value="NC_023135.1"/>
</dbReference>
<organism evidence="1 2">
    <name type="scientific">Leisingera methylohalidivorans DSM 14336</name>
    <dbReference type="NCBI Taxonomy" id="999552"/>
    <lineage>
        <taxon>Bacteria</taxon>
        <taxon>Pseudomonadati</taxon>
        <taxon>Pseudomonadota</taxon>
        <taxon>Alphaproteobacteria</taxon>
        <taxon>Rhodobacterales</taxon>
        <taxon>Roseobacteraceae</taxon>
        <taxon>Leisingera</taxon>
    </lineage>
</organism>
<proteinExistence type="predicted"/>
<dbReference type="OrthoDB" id="9810980at2"/>
<dbReference type="Proteomes" id="UP000018780">
    <property type="component" value="Chromosome"/>
</dbReference>
<gene>
    <name evidence="1" type="ORF">METH_01515</name>
</gene>
<sequence>MARMRITPEPGTGLQELKLRAVLSVSADISLGSKTVLEYFLKPLRAIRIAAFSEQ</sequence>
<dbReference type="STRING" id="999552.METH_01515"/>
<evidence type="ECO:0000313" key="2">
    <source>
        <dbReference type="Proteomes" id="UP000018780"/>
    </source>
</evidence>
<name>V9VYM2_9RHOB</name>
<dbReference type="EMBL" id="CP006773">
    <property type="protein sequence ID" value="AHD02824.1"/>
    <property type="molecule type" value="Genomic_DNA"/>
</dbReference>
<dbReference type="PATRIC" id="fig|999552.6.peg.301"/>
<accession>V9VYM2</accession>
<evidence type="ECO:0000313" key="1">
    <source>
        <dbReference type="EMBL" id="AHD02824.1"/>
    </source>
</evidence>
<dbReference type="AlphaFoldDB" id="V9VYM2"/>
<protein>
    <submittedName>
        <fullName evidence="1">Uncharacterized protein</fullName>
    </submittedName>
</protein>
<dbReference type="KEGG" id="lmd:METH_01515"/>
<keyword evidence="2" id="KW-1185">Reference proteome</keyword>
<reference evidence="1 2" key="1">
    <citation type="submission" date="2013-09" db="EMBL/GenBank/DDBJ databases">
        <authorList>
            <consortium name="DOE Joint Genome Institute"/>
            <person name="Klenk H.-P."/>
            <person name="Huntemann M."/>
            <person name="Han J."/>
            <person name="Chen A."/>
            <person name="Kyrpides N."/>
            <person name="Mavromatis K."/>
            <person name="Markowitz V."/>
            <person name="Palaniappan K."/>
            <person name="Ivanova N."/>
            <person name="Schaumberg A."/>
            <person name="Pati A."/>
            <person name="Liolios K."/>
            <person name="Nordberg H.P."/>
            <person name="Cantor M.N."/>
            <person name="Hua S.X."/>
            <person name="Woyke T."/>
        </authorList>
    </citation>
    <scope>NUCLEOTIDE SEQUENCE [LARGE SCALE GENOMIC DNA]</scope>
    <source>
        <strain evidence="1 2">DSM 14336</strain>
    </source>
</reference>
<dbReference type="HOGENOM" id="CLU_3026757_0_0_5"/>